<dbReference type="RefSeq" id="XP_016504915.1">
    <property type="nucleotide sequence ID" value="XM_016649429.1"/>
</dbReference>
<dbReference type="GO" id="GO:0009451">
    <property type="term" value="P:RNA modification"/>
    <property type="evidence" value="ECO:0007669"/>
    <property type="project" value="InterPro"/>
</dbReference>
<accession>A0A1S4CUW3</accession>
<dbReference type="PaxDb" id="4097-A0A1S4CUW3"/>
<evidence type="ECO:0000256" key="1">
    <source>
        <dbReference type="ARBA" id="ARBA00022737"/>
    </source>
</evidence>
<dbReference type="GO" id="GO:0003723">
    <property type="term" value="F:RNA binding"/>
    <property type="evidence" value="ECO:0007669"/>
    <property type="project" value="InterPro"/>
</dbReference>
<organism evidence="4">
    <name type="scientific">Nicotiana tabacum</name>
    <name type="common">Common tobacco</name>
    <dbReference type="NCBI Taxonomy" id="4097"/>
    <lineage>
        <taxon>Eukaryota</taxon>
        <taxon>Viridiplantae</taxon>
        <taxon>Streptophyta</taxon>
        <taxon>Embryophyta</taxon>
        <taxon>Tracheophyta</taxon>
        <taxon>Spermatophyta</taxon>
        <taxon>Magnoliopsida</taxon>
        <taxon>eudicotyledons</taxon>
        <taxon>Gunneridae</taxon>
        <taxon>Pentapetalae</taxon>
        <taxon>asterids</taxon>
        <taxon>lamiids</taxon>
        <taxon>Solanales</taxon>
        <taxon>Solanaceae</taxon>
        <taxon>Nicotianoideae</taxon>
        <taxon>Nicotianeae</taxon>
        <taxon>Nicotiana</taxon>
    </lineage>
</organism>
<dbReference type="AlphaFoldDB" id="A0A1S4CUW3"/>
<dbReference type="InterPro" id="IPR046960">
    <property type="entry name" value="PPR_At4g14850-like_plant"/>
</dbReference>
<dbReference type="PANTHER" id="PTHR47926">
    <property type="entry name" value="PENTATRICOPEPTIDE REPEAT-CONTAINING PROTEIN"/>
    <property type="match status" value="1"/>
</dbReference>
<name>A0A1S4CUW3_TOBAC</name>
<dbReference type="Pfam" id="PF01535">
    <property type="entry name" value="PPR"/>
    <property type="match status" value="2"/>
</dbReference>
<dbReference type="OrthoDB" id="1732965at2759"/>
<keyword evidence="1" id="KW-0677">Repeat</keyword>
<dbReference type="InterPro" id="IPR011990">
    <property type="entry name" value="TPR-like_helical_dom_sf"/>
</dbReference>
<feature type="repeat" description="PPR" evidence="2">
    <location>
        <begin position="53"/>
        <end position="87"/>
    </location>
</feature>
<dbReference type="Gene3D" id="1.25.40.10">
    <property type="entry name" value="Tetratricopeptide repeat domain"/>
    <property type="match status" value="1"/>
</dbReference>
<feature type="compositionally biased region" description="Basic and acidic residues" evidence="3">
    <location>
        <begin position="140"/>
        <end position="158"/>
    </location>
</feature>
<proteinExistence type="predicted"/>
<dbReference type="KEGG" id="nta:107822854"/>
<dbReference type="InterPro" id="IPR002885">
    <property type="entry name" value="PPR_rpt"/>
</dbReference>
<sequence>MEGLQLFDNMLMARVNPTNFTYTTLLSVCSRLRDGLAGEATHVKVIVSGIAPDLPLYSTLLDMYSSCGDSEAALKVFGKIKKPDLVSWNSMISGYANNGDGEMAEDSSMTDSFFVEVPDEVLLPAKNLFNSGVHVFTRKREKEKGDTNSEVTTKHDTNTRQAATSQKISLPFAFKNDEYEVRETAGTMDPLTPNRVAFPGLTGISCKS</sequence>
<protein>
    <submittedName>
        <fullName evidence="4">Pentatricopeptide repeat-containing protein At5g27110-like</fullName>
    </submittedName>
</protein>
<gene>
    <name evidence="4" type="primary">LOC107822854</name>
</gene>
<reference evidence="4" key="1">
    <citation type="submission" date="2025-08" db="UniProtKB">
        <authorList>
            <consortium name="RefSeq"/>
        </authorList>
    </citation>
    <scope>IDENTIFICATION</scope>
</reference>
<evidence type="ECO:0000313" key="4">
    <source>
        <dbReference type="RefSeq" id="XP_016504915.1"/>
    </source>
</evidence>
<evidence type="ECO:0000256" key="3">
    <source>
        <dbReference type="SAM" id="MobiDB-lite"/>
    </source>
</evidence>
<evidence type="ECO:0000256" key="2">
    <source>
        <dbReference type="PROSITE-ProRule" id="PRU00708"/>
    </source>
</evidence>
<feature type="region of interest" description="Disordered" evidence="3">
    <location>
        <begin position="140"/>
        <end position="161"/>
    </location>
</feature>
<dbReference type="PROSITE" id="PS51375">
    <property type="entry name" value="PPR"/>
    <property type="match status" value="1"/>
</dbReference>
<dbReference type="NCBIfam" id="TIGR00756">
    <property type="entry name" value="PPR"/>
    <property type="match status" value="1"/>
</dbReference>
<dbReference type="SMR" id="A0A1S4CUW3"/>